<name>A0A142JG87_9BURK</name>
<organism evidence="2 3">
    <name type="scientific">Cupriavidus nantongensis</name>
    <dbReference type="NCBI Taxonomy" id="1796606"/>
    <lineage>
        <taxon>Bacteria</taxon>
        <taxon>Pseudomonadati</taxon>
        <taxon>Pseudomonadota</taxon>
        <taxon>Betaproteobacteria</taxon>
        <taxon>Burkholderiales</taxon>
        <taxon>Burkholderiaceae</taxon>
        <taxon>Cupriavidus</taxon>
    </lineage>
</organism>
<dbReference type="EMBL" id="CP014844">
    <property type="protein sequence ID" value="AMR77099.1"/>
    <property type="molecule type" value="Genomic_DNA"/>
</dbReference>
<evidence type="ECO:0000313" key="2">
    <source>
        <dbReference type="EMBL" id="AMR77099.1"/>
    </source>
</evidence>
<dbReference type="KEGG" id="cnan:A2G96_04730"/>
<reference evidence="2 3" key="1">
    <citation type="submission" date="2016-03" db="EMBL/GenBank/DDBJ databases">
        <title>Complete genome sequence of a novel chlorpyrifos degrading bacterium, Cupriavidus nantongensis sp. X1.</title>
        <authorList>
            <person name="Fang L."/>
        </authorList>
    </citation>
    <scope>NUCLEOTIDE SEQUENCE [LARGE SCALE GENOMIC DNA]</scope>
    <source>
        <strain evidence="2 3">X1</strain>
    </source>
</reference>
<evidence type="ECO:0000256" key="1">
    <source>
        <dbReference type="SAM" id="Phobius"/>
    </source>
</evidence>
<evidence type="ECO:0000313" key="3">
    <source>
        <dbReference type="Proteomes" id="UP000075238"/>
    </source>
</evidence>
<dbReference type="Pfam" id="PF04964">
    <property type="entry name" value="Flp_Fap"/>
    <property type="match status" value="1"/>
</dbReference>
<dbReference type="Proteomes" id="UP000075238">
    <property type="component" value="Chromosome 1"/>
</dbReference>
<gene>
    <name evidence="2" type="ORF">A2G96_04730</name>
</gene>
<keyword evidence="1" id="KW-1133">Transmembrane helix</keyword>
<sequence length="57" mass="6037">MSTLIARAPAFLRDDHGVTSIEYALLGSLIAMAIVGTVVTLGETVQGMYERIAGKMP</sequence>
<dbReference type="STRING" id="1796606.A2G96_04730"/>
<dbReference type="InterPro" id="IPR007047">
    <property type="entry name" value="Flp_Fap"/>
</dbReference>
<keyword evidence="1" id="KW-0472">Membrane</keyword>
<dbReference type="AlphaFoldDB" id="A0A142JG87"/>
<accession>A0A142JG87</accession>
<proteinExistence type="predicted"/>
<protein>
    <submittedName>
        <fullName evidence="2">Pilus assembly protein</fullName>
    </submittedName>
</protein>
<dbReference type="RefSeq" id="WP_062797230.1">
    <property type="nucleotide sequence ID" value="NZ_CP014844.1"/>
</dbReference>
<keyword evidence="1" id="KW-0812">Transmembrane</keyword>
<keyword evidence="3" id="KW-1185">Reference proteome</keyword>
<dbReference type="OrthoDB" id="5325135at2"/>
<feature type="transmembrane region" description="Helical" evidence="1">
    <location>
        <begin position="20"/>
        <end position="41"/>
    </location>
</feature>